<dbReference type="NCBIfam" id="TIGR01297">
    <property type="entry name" value="CDF"/>
    <property type="match status" value="1"/>
</dbReference>
<dbReference type="EMBL" id="LT629688">
    <property type="protein sequence ID" value="SDE30428.1"/>
    <property type="molecule type" value="Genomic_DNA"/>
</dbReference>
<dbReference type="Gene3D" id="1.20.1510.10">
    <property type="entry name" value="Cation efflux protein transmembrane domain"/>
    <property type="match status" value="1"/>
</dbReference>
<evidence type="ECO:0000313" key="9">
    <source>
        <dbReference type="EMBL" id="SDE30428.1"/>
    </source>
</evidence>
<dbReference type="InterPro" id="IPR058533">
    <property type="entry name" value="Cation_efflux_TM"/>
</dbReference>
<evidence type="ECO:0000256" key="3">
    <source>
        <dbReference type="ARBA" id="ARBA00022448"/>
    </source>
</evidence>
<proteinExistence type="inferred from homology"/>
<evidence type="ECO:0000259" key="8">
    <source>
        <dbReference type="Pfam" id="PF01545"/>
    </source>
</evidence>
<keyword evidence="5 7" id="KW-1133">Transmembrane helix</keyword>
<dbReference type="OrthoDB" id="9806522at2"/>
<protein>
    <submittedName>
        <fullName evidence="9">Cation diffusion facilitator family transporter</fullName>
    </submittedName>
</protein>
<feature type="transmembrane region" description="Helical" evidence="7">
    <location>
        <begin position="179"/>
        <end position="199"/>
    </location>
</feature>
<dbReference type="Pfam" id="PF01545">
    <property type="entry name" value="Cation_efflux"/>
    <property type="match status" value="1"/>
</dbReference>
<feature type="transmembrane region" description="Helical" evidence="7">
    <location>
        <begin position="84"/>
        <end position="108"/>
    </location>
</feature>
<dbReference type="STRING" id="675864.SAMN04489747_3064"/>
<dbReference type="InterPro" id="IPR027469">
    <property type="entry name" value="Cation_efflux_TMD_sf"/>
</dbReference>
<evidence type="ECO:0000256" key="2">
    <source>
        <dbReference type="ARBA" id="ARBA00008114"/>
    </source>
</evidence>
<evidence type="ECO:0000256" key="4">
    <source>
        <dbReference type="ARBA" id="ARBA00022692"/>
    </source>
</evidence>
<evidence type="ECO:0000256" key="7">
    <source>
        <dbReference type="SAM" id="Phobius"/>
    </source>
</evidence>
<dbReference type="PANTHER" id="PTHR43840:SF15">
    <property type="entry name" value="MITOCHONDRIAL METAL TRANSPORTER 1-RELATED"/>
    <property type="match status" value="1"/>
</dbReference>
<dbReference type="AlphaFoldDB" id="A0A1G7BTJ5"/>
<dbReference type="GO" id="GO:0008324">
    <property type="term" value="F:monoatomic cation transmembrane transporter activity"/>
    <property type="evidence" value="ECO:0007669"/>
    <property type="project" value="InterPro"/>
</dbReference>
<comment type="subcellular location">
    <subcellularLocation>
        <location evidence="1">Membrane</location>
        <topology evidence="1">Multi-pass membrane protein</topology>
    </subcellularLocation>
</comment>
<dbReference type="SUPFAM" id="SSF161111">
    <property type="entry name" value="Cation efflux protein transmembrane domain-like"/>
    <property type="match status" value="1"/>
</dbReference>
<feature type="transmembrane region" description="Helical" evidence="7">
    <location>
        <begin position="26"/>
        <end position="44"/>
    </location>
</feature>
<sequence length="330" mass="35843">MTRFGRTELPEDHEPLLRRAKRLERLTLGVLVVTASLVLAVLGNSQAMKAAWAEDVLSLAPPIAFLVAVRLVNRTPDRAFPYGFHRASAVAHLVAGVALLGVGAFLVVDSGSGLLAGEHPPIGTVVVLGQQVWLGWLMIATMVVTSVPMVFLGRAKLALGRQLHSKVLYADADMNKADWMTGLGTILGVAGIGAGLWWADAVAALFISVSILHDGYRNVRGAVSDLMDARATTFDDEEPDPLGEAVERYLDGLDWVEHAGTRVRDMGHVTHVEAFVVPTGDRVTTRQLERAQQRCVDLDWRLQDLVLVVVPELPEEVGGKDTERVSERNE</sequence>
<feature type="domain" description="Cation efflux protein transmembrane" evidence="8">
    <location>
        <begin position="30"/>
        <end position="227"/>
    </location>
</feature>
<feature type="transmembrane region" description="Helical" evidence="7">
    <location>
        <begin position="56"/>
        <end position="72"/>
    </location>
</feature>
<dbReference type="GO" id="GO:0016020">
    <property type="term" value="C:membrane"/>
    <property type="evidence" value="ECO:0007669"/>
    <property type="project" value="UniProtKB-SubCell"/>
</dbReference>
<evidence type="ECO:0000256" key="6">
    <source>
        <dbReference type="ARBA" id="ARBA00023136"/>
    </source>
</evidence>
<keyword evidence="10" id="KW-1185">Reference proteome</keyword>
<accession>A0A1G7BTJ5</accession>
<feature type="transmembrane region" description="Helical" evidence="7">
    <location>
        <begin position="133"/>
        <end position="152"/>
    </location>
</feature>
<dbReference type="PANTHER" id="PTHR43840">
    <property type="entry name" value="MITOCHONDRIAL METAL TRANSPORTER 1-RELATED"/>
    <property type="match status" value="1"/>
</dbReference>
<keyword evidence="3" id="KW-0813">Transport</keyword>
<keyword evidence="4 7" id="KW-0812">Transmembrane</keyword>
<evidence type="ECO:0000256" key="1">
    <source>
        <dbReference type="ARBA" id="ARBA00004141"/>
    </source>
</evidence>
<evidence type="ECO:0000313" key="10">
    <source>
        <dbReference type="Proteomes" id="UP000198546"/>
    </source>
</evidence>
<comment type="similarity">
    <text evidence="2">Belongs to the cation diffusion facilitator (CDF) transporter (TC 2.A.4) family.</text>
</comment>
<gene>
    <name evidence="9" type="ORF">SAMN04489747_3064</name>
</gene>
<organism evidence="9 10">
    <name type="scientific">Auraticoccus monumenti</name>
    <dbReference type="NCBI Taxonomy" id="675864"/>
    <lineage>
        <taxon>Bacteria</taxon>
        <taxon>Bacillati</taxon>
        <taxon>Actinomycetota</taxon>
        <taxon>Actinomycetes</taxon>
        <taxon>Propionibacteriales</taxon>
        <taxon>Propionibacteriaceae</taxon>
        <taxon>Auraticoccus</taxon>
    </lineage>
</organism>
<dbReference type="InterPro" id="IPR050291">
    <property type="entry name" value="CDF_Transporter"/>
</dbReference>
<dbReference type="InterPro" id="IPR002524">
    <property type="entry name" value="Cation_efflux"/>
</dbReference>
<reference evidence="9 10" key="1">
    <citation type="submission" date="2016-10" db="EMBL/GenBank/DDBJ databases">
        <authorList>
            <person name="de Groot N.N."/>
        </authorList>
    </citation>
    <scope>NUCLEOTIDE SEQUENCE [LARGE SCALE GENOMIC DNA]</scope>
    <source>
        <strain evidence="9 10">MON 2.2</strain>
    </source>
</reference>
<dbReference type="Proteomes" id="UP000198546">
    <property type="component" value="Chromosome i"/>
</dbReference>
<dbReference type="RefSeq" id="WP_090594744.1">
    <property type="nucleotide sequence ID" value="NZ_LT629688.1"/>
</dbReference>
<name>A0A1G7BTJ5_9ACTN</name>
<keyword evidence="6 7" id="KW-0472">Membrane</keyword>
<evidence type="ECO:0000256" key="5">
    <source>
        <dbReference type="ARBA" id="ARBA00022989"/>
    </source>
</evidence>